<dbReference type="Gene3D" id="3.40.640.10">
    <property type="entry name" value="Type I PLP-dependent aspartate aminotransferase-like (Major domain)"/>
    <property type="match status" value="1"/>
</dbReference>
<organism evidence="2">
    <name type="scientific">hydrothermal vent metagenome</name>
    <dbReference type="NCBI Taxonomy" id="652676"/>
    <lineage>
        <taxon>unclassified sequences</taxon>
        <taxon>metagenomes</taxon>
        <taxon>ecological metagenomes</taxon>
    </lineage>
</organism>
<evidence type="ECO:0000313" key="2">
    <source>
        <dbReference type="EMBL" id="CUS40766.1"/>
    </source>
</evidence>
<dbReference type="InterPro" id="IPR015422">
    <property type="entry name" value="PyrdxlP-dep_Trfase_small"/>
</dbReference>
<sequence>MTRDSRKVSHRETDWWNEEFPVNQECMYLNHAAVAPWPDRSRKAVIEFANENAGLGASHYPEWIPTENRLRENLGLLIDAPVDSIALVKNTSEALSFVAYGLNWKSGDVVVISDQEFPSNRIVWESLSNKGVTVKTVSVDGDTPEAELIAAIQQSPRLVSISAVQYGTGIAMDLRRIGEACRAHGVLFCVDAIQAVGTGPFSVTDTHADFAMADGHKWLLGPEGLGFFYVRPDVMEQLALSEFGWHMVEHLGDYSRKDWQPATTARRFECGSPNMLAAFAFAASTDLLLEVGLDVIQEKIASNIAYLRSGLEDIGADILTPAHAEGRSGIITFRFSNIDSEKLYRQLMGIGVVCASRGGGIRFAPHFHTTADVLDDALDAVARLTNRS</sequence>
<feature type="domain" description="Aminotransferase class V" evidence="1">
    <location>
        <begin position="28"/>
        <end position="352"/>
    </location>
</feature>
<dbReference type="PANTHER" id="PTHR43586">
    <property type="entry name" value="CYSTEINE DESULFURASE"/>
    <property type="match status" value="1"/>
</dbReference>
<proteinExistence type="predicted"/>
<dbReference type="EMBL" id="CZQC01000025">
    <property type="protein sequence ID" value="CUS40766.1"/>
    <property type="molecule type" value="Genomic_DNA"/>
</dbReference>
<reference evidence="2" key="1">
    <citation type="submission" date="2015-10" db="EMBL/GenBank/DDBJ databases">
        <authorList>
            <person name="Gilbert D.G."/>
        </authorList>
    </citation>
    <scope>NUCLEOTIDE SEQUENCE</scope>
</reference>
<dbReference type="Pfam" id="PF00266">
    <property type="entry name" value="Aminotran_5"/>
    <property type="match status" value="1"/>
</dbReference>
<dbReference type="AlphaFoldDB" id="A0A161JZR0"/>
<dbReference type="SUPFAM" id="SSF53383">
    <property type="entry name" value="PLP-dependent transferases"/>
    <property type="match status" value="1"/>
</dbReference>
<keyword evidence="2" id="KW-0808">Transferase</keyword>
<name>A0A161JZR0_9ZZZZ</name>
<evidence type="ECO:0000259" key="1">
    <source>
        <dbReference type="Pfam" id="PF00266"/>
    </source>
</evidence>
<dbReference type="GO" id="GO:0031071">
    <property type="term" value="F:cysteine desulfurase activity"/>
    <property type="evidence" value="ECO:0007669"/>
    <property type="project" value="UniProtKB-EC"/>
</dbReference>
<dbReference type="InterPro" id="IPR000192">
    <property type="entry name" value="Aminotrans_V_dom"/>
</dbReference>
<dbReference type="InterPro" id="IPR015424">
    <property type="entry name" value="PyrdxlP-dep_Trfase"/>
</dbReference>
<dbReference type="Gene3D" id="3.90.1150.10">
    <property type="entry name" value="Aspartate Aminotransferase, domain 1"/>
    <property type="match status" value="1"/>
</dbReference>
<dbReference type="EC" id="2.8.1.7" evidence="2"/>
<protein>
    <submittedName>
        <fullName evidence="2">Cysteine desulfurase</fullName>
        <ecNumber evidence="2">2.8.1.7</ecNumber>
    </submittedName>
</protein>
<dbReference type="PANTHER" id="PTHR43586:SF15">
    <property type="entry name" value="BLR3095 PROTEIN"/>
    <property type="match status" value="1"/>
</dbReference>
<accession>A0A161JZR0</accession>
<gene>
    <name evidence="2" type="ORF">MGWOODY_Tha1949</name>
</gene>
<dbReference type="InterPro" id="IPR015421">
    <property type="entry name" value="PyrdxlP-dep_Trfase_major"/>
</dbReference>